<proteinExistence type="predicted"/>
<organism evidence="2 3">
    <name type="scientific">Nocardia africana</name>
    <dbReference type="NCBI Taxonomy" id="134964"/>
    <lineage>
        <taxon>Bacteria</taxon>
        <taxon>Bacillati</taxon>
        <taxon>Actinomycetota</taxon>
        <taxon>Actinomycetes</taxon>
        <taxon>Mycobacteriales</taxon>
        <taxon>Nocardiaceae</taxon>
        <taxon>Nocardia</taxon>
    </lineage>
</organism>
<gene>
    <name evidence="2" type="ORF">NCTC13184_05901</name>
</gene>
<dbReference type="AlphaFoldDB" id="A0A378X157"/>
<sequence length="262" mass="28718">MNRPTPHAAILRVGDEIRWNGDAFTVATLTAQQVRLVDAAGEPTLARLPELLADQALEVLSSTPNAPMRSLDGLPAGVVEAARWWERHIVEVLTGLPLDPAPGQQPKPEYDAGLRSLRQRELAKVEELRRAGHRIGWSTLKRRRLDYERDGIWAWSISARPGTGHRPAASTRGWSTRLPTPSPRRPAVPPARSLGCGGAQNSCWPPSTGPEWSPCPRSARSIGWSHDCHRASTPSDRHEPGGRWPNNPKAPSRHWSPPGPGS</sequence>
<dbReference type="EMBL" id="UGRU01000001">
    <property type="protein sequence ID" value="SUA47360.1"/>
    <property type="molecule type" value="Genomic_DNA"/>
</dbReference>
<feature type="compositionally biased region" description="Pro residues" evidence="1">
    <location>
        <begin position="180"/>
        <end position="189"/>
    </location>
</feature>
<reference evidence="2 3" key="1">
    <citation type="submission" date="2018-06" db="EMBL/GenBank/DDBJ databases">
        <authorList>
            <consortium name="Pathogen Informatics"/>
            <person name="Doyle S."/>
        </authorList>
    </citation>
    <scope>NUCLEOTIDE SEQUENCE [LARGE SCALE GENOMIC DNA]</scope>
    <source>
        <strain evidence="2 3">NCTC13184</strain>
    </source>
</reference>
<protein>
    <submittedName>
        <fullName evidence="2">Uncharacterized protein</fullName>
    </submittedName>
</protein>
<evidence type="ECO:0000313" key="3">
    <source>
        <dbReference type="Proteomes" id="UP000255082"/>
    </source>
</evidence>
<dbReference type="Proteomes" id="UP000255082">
    <property type="component" value="Unassembled WGS sequence"/>
</dbReference>
<evidence type="ECO:0000256" key="1">
    <source>
        <dbReference type="SAM" id="MobiDB-lite"/>
    </source>
</evidence>
<evidence type="ECO:0000313" key="2">
    <source>
        <dbReference type="EMBL" id="SUA47360.1"/>
    </source>
</evidence>
<accession>A0A378X157</accession>
<name>A0A378X157_9NOCA</name>
<feature type="region of interest" description="Disordered" evidence="1">
    <location>
        <begin position="160"/>
        <end position="194"/>
    </location>
</feature>
<feature type="region of interest" description="Disordered" evidence="1">
    <location>
        <begin position="223"/>
        <end position="262"/>
    </location>
</feature>
<feature type="compositionally biased region" description="Basic and acidic residues" evidence="1">
    <location>
        <begin position="226"/>
        <end position="241"/>
    </location>
</feature>